<comment type="caution">
    <text evidence="1">The sequence shown here is derived from an EMBL/GenBank/DDBJ whole genome shotgun (WGS) entry which is preliminary data.</text>
</comment>
<dbReference type="Proteomes" id="UP000265520">
    <property type="component" value="Unassembled WGS sequence"/>
</dbReference>
<keyword evidence="2" id="KW-1185">Reference proteome</keyword>
<dbReference type="EMBL" id="LXQA011286924">
    <property type="protein sequence ID" value="MCI91961.1"/>
    <property type="molecule type" value="Genomic_DNA"/>
</dbReference>
<name>A0A392VYB1_9FABA</name>
<accession>A0A392VYB1</accession>
<evidence type="ECO:0000313" key="2">
    <source>
        <dbReference type="Proteomes" id="UP000265520"/>
    </source>
</evidence>
<dbReference type="AlphaFoldDB" id="A0A392VYB1"/>
<feature type="non-terminal residue" evidence="1">
    <location>
        <position position="1"/>
    </location>
</feature>
<proteinExistence type="predicted"/>
<sequence length="40" mass="4460">AWRQVAITSQKVSQLTATTGDFLATISSGDLWRPQELRQV</sequence>
<organism evidence="1 2">
    <name type="scientific">Trifolium medium</name>
    <dbReference type="NCBI Taxonomy" id="97028"/>
    <lineage>
        <taxon>Eukaryota</taxon>
        <taxon>Viridiplantae</taxon>
        <taxon>Streptophyta</taxon>
        <taxon>Embryophyta</taxon>
        <taxon>Tracheophyta</taxon>
        <taxon>Spermatophyta</taxon>
        <taxon>Magnoliopsida</taxon>
        <taxon>eudicotyledons</taxon>
        <taxon>Gunneridae</taxon>
        <taxon>Pentapetalae</taxon>
        <taxon>rosids</taxon>
        <taxon>fabids</taxon>
        <taxon>Fabales</taxon>
        <taxon>Fabaceae</taxon>
        <taxon>Papilionoideae</taxon>
        <taxon>50 kb inversion clade</taxon>
        <taxon>NPAAA clade</taxon>
        <taxon>Hologalegina</taxon>
        <taxon>IRL clade</taxon>
        <taxon>Trifolieae</taxon>
        <taxon>Trifolium</taxon>
    </lineage>
</organism>
<protein>
    <submittedName>
        <fullName evidence="1">Uncharacterized protein</fullName>
    </submittedName>
</protein>
<reference evidence="1 2" key="1">
    <citation type="journal article" date="2018" name="Front. Plant Sci.">
        <title>Red Clover (Trifolium pratense) and Zigzag Clover (T. medium) - A Picture of Genomic Similarities and Differences.</title>
        <authorList>
            <person name="Dluhosova J."/>
            <person name="Istvanek J."/>
            <person name="Nedelnik J."/>
            <person name="Repkova J."/>
        </authorList>
    </citation>
    <scope>NUCLEOTIDE SEQUENCE [LARGE SCALE GENOMIC DNA]</scope>
    <source>
        <strain evidence="2">cv. 10/8</strain>
        <tissue evidence="1">Leaf</tissue>
    </source>
</reference>
<evidence type="ECO:0000313" key="1">
    <source>
        <dbReference type="EMBL" id="MCI91961.1"/>
    </source>
</evidence>